<dbReference type="EMBL" id="CP002997">
    <property type="protein sequence ID" value="AEM17899.1"/>
    <property type="molecule type" value="Genomic_DNA"/>
</dbReference>
<dbReference type="KEGG" id="bms:BR0551"/>
<reference evidence="1 2" key="1">
    <citation type="journal article" date="2011" name="J. Bacteriol.">
        <title>Revised genome sequence of Brucella suis 1330.</title>
        <authorList>
            <person name="Tae H."/>
            <person name="Shallom S."/>
            <person name="Settlage R."/>
            <person name="Preston D."/>
            <person name="Adams L.G."/>
            <person name="Garner H.R."/>
        </authorList>
    </citation>
    <scope>NUCLEOTIDE SEQUENCE [LARGE SCALE GENOMIC DNA]</scope>
    <source>
        <strain evidence="1 2">1330</strain>
    </source>
</reference>
<evidence type="ECO:0000313" key="1">
    <source>
        <dbReference type="EMBL" id="AEM17899.1"/>
    </source>
</evidence>
<dbReference type="KEGG" id="bsi:BS1330_I0547"/>
<keyword evidence="2" id="KW-1185">Reference proteome</keyword>
<evidence type="ECO:0000313" key="2">
    <source>
        <dbReference type="Proteomes" id="UP000007104"/>
    </source>
</evidence>
<dbReference type="HOGENOM" id="CLU_3363717_0_0_5"/>
<dbReference type="Proteomes" id="UP000007104">
    <property type="component" value="Chromosome I"/>
</dbReference>
<accession>A0A0H3G2B4</accession>
<dbReference type="AlphaFoldDB" id="A0A0H3G2B4"/>
<name>A0A0H3G2B4_BRUSU</name>
<gene>
    <name evidence="1" type="ordered locus">BS1330_I0547</name>
</gene>
<proteinExistence type="predicted"/>
<sequence length="35" mass="4245">MAFHEQPWIVPLFHMACLKMLYPFRNGWACVDVRH</sequence>
<protein>
    <submittedName>
        <fullName evidence="1">Uncharacterized protein</fullName>
    </submittedName>
</protein>
<organism evidence="1 2">
    <name type="scientific">Brucella suis biovar 1 (strain 1330)</name>
    <dbReference type="NCBI Taxonomy" id="204722"/>
    <lineage>
        <taxon>Bacteria</taxon>
        <taxon>Pseudomonadati</taxon>
        <taxon>Pseudomonadota</taxon>
        <taxon>Alphaproteobacteria</taxon>
        <taxon>Hyphomicrobiales</taxon>
        <taxon>Brucellaceae</taxon>
        <taxon>Brucella/Ochrobactrum group</taxon>
        <taxon>Brucella</taxon>
    </lineage>
</organism>